<dbReference type="SUPFAM" id="SSF57903">
    <property type="entry name" value="FYVE/PHD zinc finger"/>
    <property type="match status" value="1"/>
</dbReference>
<feature type="region of interest" description="Disordered" evidence="1">
    <location>
        <begin position="1"/>
        <end position="112"/>
    </location>
</feature>
<protein>
    <submittedName>
        <fullName evidence="2">Uncharacterized protein</fullName>
    </submittedName>
</protein>
<evidence type="ECO:0000313" key="2">
    <source>
        <dbReference type="EMBL" id="KAH6681035.1"/>
    </source>
</evidence>
<comment type="caution">
    <text evidence="2">The sequence shown here is derived from an EMBL/GenBank/DDBJ whole genome shotgun (WGS) entry which is preliminary data.</text>
</comment>
<feature type="compositionally biased region" description="Polar residues" evidence="1">
    <location>
        <begin position="43"/>
        <end position="54"/>
    </location>
</feature>
<reference evidence="2" key="1">
    <citation type="journal article" date="2021" name="Nat. Commun.">
        <title>Genetic determinants of endophytism in the Arabidopsis root mycobiome.</title>
        <authorList>
            <person name="Mesny F."/>
            <person name="Miyauchi S."/>
            <person name="Thiergart T."/>
            <person name="Pickel B."/>
            <person name="Atanasova L."/>
            <person name="Karlsson M."/>
            <person name="Huettel B."/>
            <person name="Barry K.W."/>
            <person name="Haridas S."/>
            <person name="Chen C."/>
            <person name="Bauer D."/>
            <person name="Andreopoulos W."/>
            <person name="Pangilinan J."/>
            <person name="LaButti K."/>
            <person name="Riley R."/>
            <person name="Lipzen A."/>
            <person name="Clum A."/>
            <person name="Drula E."/>
            <person name="Henrissat B."/>
            <person name="Kohler A."/>
            <person name="Grigoriev I.V."/>
            <person name="Martin F.M."/>
            <person name="Hacquard S."/>
        </authorList>
    </citation>
    <scope>NUCLEOTIDE SEQUENCE</scope>
    <source>
        <strain evidence="2">MPI-SDFR-AT-0117</strain>
    </source>
</reference>
<name>A0A9P8V6N8_9PEZI</name>
<proteinExistence type="predicted"/>
<dbReference type="Proteomes" id="UP000770015">
    <property type="component" value="Unassembled WGS sequence"/>
</dbReference>
<accession>A0A9P8V6N8</accession>
<dbReference type="EMBL" id="JAGSXJ010000019">
    <property type="protein sequence ID" value="KAH6681035.1"/>
    <property type="molecule type" value="Genomic_DNA"/>
</dbReference>
<dbReference type="AlphaFoldDB" id="A0A9P8V6N8"/>
<evidence type="ECO:0000313" key="3">
    <source>
        <dbReference type="Proteomes" id="UP000770015"/>
    </source>
</evidence>
<dbReference type="Gene3D" id="3.30.40.10">
    <property type="entry name" value="Zinc/RING finger domain, C3HC4 (zinc finger)"/>
    <property type="match status" value="1"/>
</dbReference>
<dbReference type="OrthoDB" id="5336357at2759"/>
<feature type="compositionally biased region" description="Low complexity" evidence="1">
    <location>
        <begin position="10"/>
        <end position="23"/>
    </location>
</feature>
<dbReference type="InterPro" id="IPR011011">
    <property type="entry name" value="Znf_FYVE_PHD"/>
</dbReference>
<organism evidence="2 3">
    <name type="scientific">Plectosphaerella plurivora</name>
    <dbReference type="NCBI Taxonomy" id="936078"/>
    <lineage>
        <taxon>Eukaryota</taxon>
        <taxon>Fungi</taxon>
        <taxon>Dikarya</taxon>
        <taxon>Ascomycota</taxon>
        <taxon>Pezizomycotina</taxon>
        <taxon>Sordariomycetes</taxon>
        <taxon>Hypocreomycetidae</taxon>
        <taxon>Glomerellales</taxon>
        <taxon>Plectosphaerellaceae</taxon>
        <taxon>Plectosphaerella</taxon>
    </lineage>
</organism>
<feature type="compositionally biased region" description="Low complexity" evidence="1">
    <location>
        <begin position="84"/>
        <end position="103"/>
    </location>
</feature>
<gene>
    <name evidence="2" type="ORF">F5X68DRAFT_26046</name>
</gene>
<sequence length="215" mass="23565">MVLKRKRSSSELSSSTSSTFGSSPIRPDSFMDMDTTPIYPSASFFTNPRAQGTAYQPGRTMKRTRNNRPSEDEVHRRTLNLLFSAQQQPSAPSPTTSEASLPETPRRAPQPVQRSLHSFWAISARPTQTPSTSPIRECAPPTSCDDCGSSLSAGNDAMDIDDYGMDADHACTACRKIVCSSCSVSNLGEQRRCLQCARRRDYSSGGRLPLSFSTR</sequence>
<keyword evidence="3" id="KW-1185">Reference proteome</keyword>
<dbReference type="InterPro" id="IPR013083">
    <property type="entry name" value="Znf_RING/FYVE/PHD"/>
</dbReference>
<evidence type="ECO:0000256" key="1">
    <source>
        <dbReference type="SAM" id="MobiDB-lite"/>
    </source>
</evidence>